<evidence type="ECO:0000313" key="2">
    <source>
        <dbReference type="Proteomes" id="UP001139150"/>
    </source>
</evidence>
<proteinExistence type="predicted"/>
<gene>
    <name evidence="1" type="ORF">MF646_10485</name>
</gene>
<dbReference type="AlphaFoldDB" id="A0A9X2CSZ2"/>
<comment type="caution">
    <text evidence="1">The sequence shown here is derived from an EMBL/GenBank/DDBJ whole genome shotgun (WGS) entry which is preliminary data.</text>
</comment>
<dbReference type="Proteomes" id="UP001139150">
    <property type="component" value="Unassembled WGS sequence"/>
</dbReference>
<dbReference type="EMBL" id="JAKRYL010000009">
    <property type="protein sequence ID" value="MCL7747545.1"/>
    <property type="molecule type" value="Genomic_DNA"/>
</dbReference>
<keyword evidence="2" id="KW-1185">Reference proteome</keyword>
<dbReference type="RefSeq" id="WP_250096446.1">
    <property type="nucleotide sequence ID" value="NZ_JAKRYL010000009.1"/>
</dbReference>
<name>A0A9X2CSZ2_9BACI</name>
<sequence>MDNLSCYEQPLLGRISIHQVEGELVDSRLSTIVILEIRKKSLLFVSQLKFPLSESVIYHVDLKLADNRILLFGCITQSISNSNSTSYHYQYDYILNTDQFLPINSSKLPNEKEEKIRFTKKADKEI</sequence>
<organism evidence="1 2">
    <name type="scientific">Halalkalibacter alkaliphilus</name>
    <dbReference type="NCBI Taxonomy" id="2917993"/>
    <lineage>
        <taxon>Bacteria</taxon>
        <taxon>Bacillati</taxon>
        <taxon>Bacillota</taxon>
        <taxon>Bacilli</taxon>
        <taxon>Bacillales</taxon>
        <taxon>Bacillaceae</taxon>
        <taxon>Halalkalibacter</taxon>
    </lineage>
</organism>
<protein>
    <submittedName>
        <fullName evidence="1">Uncharacterized protein</fullName>
    </submittedName>
</protein>
<reference evidence="1" key="1">
    <citation type="submission" date="2022-02" db="EMBL/GenBank/DDBJ databases">
        <title>Halalkalibacter sp. nov. isolated from Lonar Lake, India.</title>
        <authorList>
            <person name="Joshi A."/>
            <person name="Thite S."/>
            <person name="Lodha T."/>
        </authorList>
    </citation>
    <scope>NUCLEOTIDE SEQUENCE</scope>
    <source>
        <strain evidence="1">MEB205</strain>
    </source>
</reference>
<evidence type="ECO:0000313" key="1">
    <source>
        <dbReference type="EMBL" id="MCL7747545.1"/>
    </source>
</evidence>
<accession>A0A9X2CSZ2</accession>